<dbReference type="PANTHER" id="PTHR43581:SF4">
    <property type="entry name" value="ATP_GTP PHOSPHATASE"/>
    <property type="match status" value="1"/>
</dbReference>
<dbReference type="RefSeq" id="WP_118274310.1">
    <property type="nucleotide sequence ID" value="NZ_QRJL01000004.1"/>
</dbReference>
<reference evidence="3 4" key="1">
    <citation type="submission" date="2018-08" db="EMBL/GenBank/DDBJ databases">
        <title>A genome reference for cultivated species of the human gut microbiota.</title>
        <authorList>
            <person name="Zou Y."/>
            <person name="Xue W."/>
            <person name="Luo G."/>
        </authorList>
    </citation>
    <scope>NUCLEOTIDE SEQUENCE [LARGE SCALE GENOMIC DNA]</scope>
    <source>
        <strain evidence="3 4">AM18-14LB</strain>
    </source>
</reference>
<dbReference type="Pfam" id="PF13175">
    <property type="entry name" value="AAA_15"/>
    <property type="match status" value="1"/>
</dbReference>
<feature type="domain" description="Endonuclease GajA/Old nuclease/RecF-like AAA" evidence="1">
    <location>
        <begin position="6"/>
        <end position="345"/>
    </location>
</feature>
<feature type="domain" description="OLD protein-like TOPRIM" evidence="2">
    <location>
        <begin position="393"/>
        <end position="457"/>
    </location>
</feature>
<gene>
    <name evidence="3" type="ORF">DW216_08080</name>
</gene>
<dbReference type="SUPFAM" id="SSF52540">
    <property type="entry name" value="P-loop containing nucleoside triphosphate hydrolases"/>
    <property type="match status" value="1"/>
</dbReference>
<name>A0A414WDB4_BACUN</name>
<dbReference type="InterPro" id="IPR034139">
    <property type="entry name" value="TOPRIM_OLD"/>
</dbReference>
<dbReference type="Proteomes" id="UP000283766">
    <property type="component" value="Unassembled WGS sequence"/>
</dbReference>
<dbReference type="PANTHER" id="PTHR43581">
    <property type="entry name" value="ATP/GTP PHOSPHATASE"/>
    <property type="match status" value="1"/>
</dbReference>
<organism evidence="3 4">
    <name type="scientific">Bacteroides uniformis</name>
    <dbReference type="NCBI Taxonomy" id="820"/>
    <lineage>
        <taxon>Bacteria</taxon>
        <taxon>Pseudomonadati</taxon>
        <taxon>Bacteroidota</taxon>
        <taxon>Bacteroidia</taxon>
        <taxon>Bacteroidales</taxon>
        <taxon>Bacteroidaceae</taxon>
        <taxon>Bacteroides</taxon>
    </lineage>
</organism>
<protein>
    <submittedName>
        <fullName evidence="3">DUF2813 domain-containing protein</fullName>
    </submittedName>
</protein>
<evidence type="ECO:0000313" key="4">
    <source>
        <dbReference type="Proteomes" id="UP000283766"/>
    </source>
</evidence>
<comment type="caution">
    <text evidence="3">The sequence shown here is derived from an EMBL/GenBank/DDBJ whole genome shotgun (WGS) entry which is preliminary data.</text>
</comment>
<evidence type="ECO:0000259" key="2">
    <source>
        <dbReference type="Pfam" id="PF20469"/>
    </source>
</evidence>
<proteinExistence type="predicted"/>
<dbReference type="Pfam" id="PF20469">
    <property type="entry name" value="OLD-like_TOPRIM"/>
    <property type="match status" value="1"/>
</dbReference>
<dbReference type="AlphaFoldDB" id="A0A414WDB4"/>
<dbReference type="CDD" id="cd01026">
    <property type="entry name" value="TOPRIM_OLD"/>
    <property type="match status" value="1"/>
</dbReference>
<dbReference type="InterPro" id="IPR051396">
    <property type="entry name" value="Bact_Antivir_Def_Nuclease"/>
</dbReference>
<accession>A0A414WDB4</accession>
<dbReference type="InterPro" id="IPR027417">
    <property type="entry name" value="P-loop_NTPase"/>
</dbReference>
<evidence type="ECO:0000313" key="3">
    <source>
        <dbReference type="EMBL" id="RHH31949.1"/>
    </source>
</evidence>
<dbReference type="EMBL" id="QRJL01000004">
    <property type="protein sequence ID" value="RHH31949.1"/>
    <property type="molecule type" value="Genomic_DNA"/>
</dbReference>
<dbReference type="InterPro" id="IPR041685">
    <property type="entry name" value="AAA_GajA/Old/RecF-like"/>
</dbReference>
<dbReference type="Gene3D" id="3.40.50.300">
    <property type="entry name" value="P-loop containing nucleotide triphosphate hydrolases"/>
    <property type="match status" value="1"/>
</dbReference>
<evidence type="ECO:0000259" key="1">
    <source>
        <dbReference type="Pfam" id="PF13175"/>
    </source>
</evidence>
<sequence>MSNILIDKIRIDGFRGLKNFEMSLSKTSVLTGMNNAGKTSVLKALQIVFGNFSFLSAEDFHIENNVRTERIIIDVRLVSIDDDSRRIEDFNEDWAIVLKAANIEHDLEGRAYVAFRSIFTSSATQSNFVRETKKLVAWEQDGINWLDLQTTTKFQIPTDQLPFFYIEAQRDILDDVKQRNSFLGRMLGNVAEHYSRDQVEQIETMIAKLNQQAIDSSDILTNIQAALSGLDSTMDKQDSKVSIQPFAKKLRDLNKSLSIQYGTESDSFTMDYHGMGTRSWSSLLTFKAFLKLLIKALDEGEVCCPIIAIEEPESHLHPNAQRQLYSQLVEMSGQKVISTHSPYIAACAKLSEIVCLHKEGFETLVGVFETEGLHKDDIRNVERQVVLSHGELLFSKAIILFEGETEAQALPIFAEKAFCMPTFNCGVNFVGVGGYGFYAPFVRFAEAYNIPWYIFSDGEQDAKKGVSTAVKKALRDDSLNVEGMDNIFFIPNGNAYEGYITSLDYLDEFKAYHKRHIANTETNPDAIAGKQRTVDGLTAADYKKKAVENKTTWASIMALAIVESTKPLPPLVVAMFNKVKEELSNV</sequence>